<dbReference type="HAMAP" id="MF_00974">
    <property type="entry name" value="DNA_primase_DnaG"/>
    <property type="match status" value="1"/>
</dbReference>
<keyword evidence="4 12" id="KW-0548">Nucleotidyltransferase</keyword>
<evidence type="ECO:0000256" key="13">
    <source>
        <dbReference type="PIRNR" id="PIRNR002811"/>
    </source>
</evidence>
<comment type="catalytic activity">
    <reaction evidence="12">
        <text>ssDNA + n NTP = ssDNA/pppN(pN)n-1 hybrid + (n-1) diphosphate.</text>
        <dbReference type="EC" id="2.7.7.101"/>
    </reaction>
</comment>
<name>A0ABQ0E089_9PORP</name>
<evidence type="ECO:0000259" key="15">
    <source>
        <dbReference type="PROSITE" id="PS50880"/>
    </source>
</evidence>
<dbReference type="InterPro" id="IPR050219">
    <property type="entry name" value="DnaG_primase"/>
</dbReference>
<feature type="region of interest" description="Disordered" evidence="14">
    <location>
        <begin position="439"/>
        <end position="466"/>
    </location>
</feature>
<dbReference type="NCBIfam" id="TIGR01391">
    <property type="entry name" value="dnaG"/>
    <property type="match status" value="1"/>
</dbReference>
<keyword evidence="17" id="KW-1185">Reference proteome</keyword>
<proteinExistence type="inferred from homology"/>
<evidence type="ECO:0000256" key="5">
    <source>
        <dbReference type="ARBA" id="ARBA00022705"/>
    </source>
</evidence>
<dbReference type="PIRSF" id="PIRSF002811">
    <property type="entry name" value="DnaG"/>
    <property type="match status" value="1"/>
</dbReference>
<keyword evidence="8 12" id="KW-0862">Zinc</keyword>
<dbReference type="PROSITE" id="PS50880">
    <property type="entry name" value="TOPRIM"/>
    <property type="match status" value="1"/>
</dbReference>
<dbReference type="EC" id="2.7.7.101" evidence="12"/>
<dbReference type="Proteomes" id="UP001628220">
    <property type="component" value="Unassembled WGS sequence"/>
</dbReference>
<dbReference type="InterPro" id="IPR036977">
    <property type="entry name" value="DNA_primase_Znf_CHC2"/>
</dbReference>
<dbReference type="Pfam" id="PF08275">
    <property type="entry name" value="DNAG_N"/>
    <property type="match status" value="1"/>
</dbReference>
<reference evidence="16 17" key="1">
    <citation type="journal article" date="2025" name="Int. J. Syst. Evol. Microbiol.">
        <title>Desulfovibrio falkowii sp. nov., Porphyromonas miyakawae sp. nov., Mediterraneibacter flintii sp. nov. and Owariibacterium komagatae gen. nov., sp. nov., isolated from human faeces.</title>
        <authorList>
            <person name="Hamaguchi T."/>
            <person name="Ohara M."/>
            <person name="Hisatomi A."/>
            <person name="Sekiguchi K."/>
            <person name="Takeda J.I."/>
            <person name="Ueyama J."/>
            <person name="Ito M."/>
            <person name="Nishiwaki H."/>
            <person name="Ogi T."/>
            <person name="Hirayama M."/>
            <person name="Ohkuma M."/>
            <person name="Sakamoto M."/>
            <person name="Ohno K."/>
        </authorList>
    </citation>
    <scope>NUCLEOTIDE SEQUENCE [LARGE SCALE GENOMIC DNA]</scope>
    <source>
        <strain evidence="16 17">13CB11C</strain>
    </source>
</reference>
<dbReference type="RefSeq" id="WP_411914952.1">
    <property type="nucleotide sequence ID" value="NZ_BAAFSF010000001.1"/>
</dbReference>
<evidence type="ECO:0000256" key="11">
    <source>
        <dbReference type="ARBA" id="ARBA00023163"/>
    </source>
</evidence>
<comment type="cofactor">
    <cofactor evidence="12 13">
        <name>Zn(2+)</name>
        <dbReference type="ChEBI" id="CHEBI:29105"/>
    </cofactor>
    <text evidence="12 13">Binds 1 zinc ion per monomer.</text>
</comment>
<dbReference type="Gene3D" id="3.90.580.10">
    <property type="entry name" value="Zinc finger, CHC2-type domain"/>
    <property type="match status" value="1"/>
</dbReference>
<keyword evidence="2 12" id="KW-0639">Primosome</keyword>
<comment type="domain">
    <text evidence="12">Contains an N-terminal zinc-binding domain, a central core domain that contains the primase activity, and a C-terminal DnaB-binding domain.</text>
</comment>
<dbReference type="InterPro" id="IPR006295">
    <property type="entry name" value="DNA_primase_DnaG"/>
</dbReference>
<evidence type="ECO:0000256" key="3">
    <source>
        <dbReference type="ARBA" id="ARBA00022679"/>
    </source>
</evidence>
<accession>A0ABQ0E089</accession>
<keyword evidence="9" id="KW-0460">Magnesium</keyword>
<dbReference type="Gene3D" id="3.40.1360.10">
    <property type="match status" value="1"/>
</dbReference>
<dbReference type="InterPro" id="IPR013264">
    <property type="entry name" value="DNAG_N"/>
</dbReference>
<dbReference type="SMART" id="SM00400">
    <property type="entry name" value="ZnF_CHCC"/>
    <property type="match status" value="1"/>
</dbReference>
<evidence type="ECO:0000256" key="10">
    <source>
        <dbReference type="ARBA" id="ARBA00023125"/>
    </source>
</evidence>
<dbReference type="CDD" id="cd03364">
    <property type="entry name" value="TOPRIM_DnaG_primases"/>
    <property type="match status" value="1"/>
</dbReference>
<dbReference type="SUPFAM" id="SSF57783">
    <property type="entry name" value="Zinc beta-ribbon"/>
    <property type="match status" value="1"/>
</dbReference>
<dbReference type="SUPFAM" id="SSF56731">
    <property type="entry name" value="DNA primase core"/>
    <property type="match status" value="1"/>
</dbReference>
<comment type="similarity">
    <text evidence="12 13">Belongs to the DnaG primase family.</text>
</comment>
<keyword evidence="7 12" id="KW-0863">Zinc-finger</keyword>
<keyword evidence="11 12" id="KW-0804">Transcription</keyword>
<comment type="caution">
    <text evidence="16">The sequence shown here is derived from an EMBL/GenBank/DDBJ whole genome shotgun (WGS) entry which is preliminary data.</text>
</comment>
<feature type="zinc finger region" description="CHC2-type" evidence="12">
    <location>
        <begin position="37"/>
        <end position="61"/>
    </location>
</feature>
<comment type="function">
    <text evidence="12 13">RNA polymerase that catalyzes the synthesis of short RNA molecules used as primers for DNA polymerase during DNA replication.</text>
</comment>
<keyword evidence="10 12" id="KW-0238">DNA-binding</keyword>
<dbReference type="InterPro" id="IPR019475">
    <property type="entry name" value="DNA_primase_DnaB-bd"/>
</dbReference>
<evidence type="ECO:0000256" key="14">
    <source>
        <dbReference type="SAM" id="MobiDB-lite"/>
    </source>
</evidence>
<evidence type="ECO:0000256" key="2">
    <source>
        <dbReference type="ARBA" id="ARBA00022515"/>
    </source>
</evidence>
<organism evidence="16 17">
    <name type="scientific">Porphyromonas miyakawae</name>
    <dbReference type="NCBI Taxonomy" id="3137470"/>
    <lineage>
        <taxon>Bacteria</taxon>
        <taxon>Pseudomonadati</taxon>
        <taxon>Bacteroidota</taxon>
        <taxon>Bacteroidia</taxon>
        <taxon>Bacteroidales</taxon>
        <taxon>Porphyromonadaceae</taxon>
        <taxon>Porphyromonas</taxon>
    </lineage>
</organism>
<dbReference type="InterPro" id="IPR006171">
    <property type="entry name" value="TOPRIM_dom"/>
</dbReference>
<evidence type="ECO:0000256" key="12">
    <source>
        <dbReference type="HAMAP-Rule" id="MF_00974"/>
    </source>
</evidence>
<feature type="domain" description="Toprim" evidence="15">
    <location>
        <begin position="262"/>
        <end position="343"/>
    </location>
</feature>
<evidence type="ECO:0000256" key="9">
    <source>
        <dbReference type="ARBA" id="ARBA00022842"/>
    </source>
</evidence>
<dbReference type="Pfam" id="PF01807">
    <property type="entry name" value="Zn_ribbon_DnaG"/>
    <property type="match status" value="1"/>
</dbReference>
<dbReference type="InterPro" id="IPR037068">
    <property type="entry name" value="DNA_primase_core_N_sf"/>
</dbReference>
<evidence type="ECO:0000256" key="8">
    <source>
        <dbReference type="ARBA" id="ARBA00022833"/>
    </source>
</evidence>
<evidence type="ECO:0000313" key="16">
    <source>
        <dbReference type="EMBL" id="GAB1251137.1"/>
    </source>
</evidence>
<evidence type="ECO:0000256" key="4">
    <source>
        <dbReference type="ARBA" id="ARBA00022695"/>
    </source>
</evidence>
<dbReference type="Pfam" id="PF13155">
    <property type="entry name" value="Toprim_2"/>
    <property type="match status" value="1"/>
</dbReference>
<evidence type="ECO:0000313" key="17">
    <source>
        <dbReference type="Proteomes" id="UP001628220"/>
    </source>
</evidence>
<sequence>MIDDITKQKILDAANIVEVVGDYVTLHKRGVNYVGLCPFHNDRRPSFYVSPSKNICKCFACGEGGTPVSFVMKLEKLSFADALKRLAQKYHIPVVEKELTDEEREKQNEAESMYLTQKFAQEFFRNELLEGDEGAAVALPYLRSRGITRALVDKFGIGYAPRQYTALHDRAAAEGYNVKYLYETGLATPPNETYSTARDRFRERIMFPIYSVSGRIVGFGGRILSRNTKSAKYINSPESPIYSKSNELYGLYQAKKTISQKDKCFIVEGYMDVIALHKAGIENVVATSGTALTLQQIRLIRRFTRHVTLFFDGDAAGIKAAIRGIDLMLEAGVHIKVLVLPPEHDPDSFVQTHSNSEIEAYIEEHETDFITFKTKLYSEEIAKSPVERAALTNDLLRSIARIPDPVERSFSAQTVAQELRTDEALLLRQIRNFRYEQLRTGPQPTTPPLSQALPTTSQPKQVQKRTPITVNERALLREFIRQGDFLFHFANEDGSEECYTLAHFVKAALEADEVDDCSPIFTRCLDECIHLLDENSSAKPATYFANHQDEEIAKLAVDLLSNKYHLSRYSRDSMGVDDENELSDPETLLDTVVRLINGIKAEFVSRRLDKYGAELAALGNASDEESSKRLAEILLSMQKLNELKKALAQSLGQRTIIP</sequence>
<dbReference type="PANTHER" id="PTHR30313:SF2">
    <property type="entry name" value="DNA PRIMASE"/>
    <property type="match status" value="1"/>
</dbReference>
<dbReference type="Pfam" id="PF10410">
    <property type="entry name" value="DnaB_bind"/>
    <property type="match status" value="1"/>
</dbReference>
<evidence type="ECO:0000256" key="6">
    <source>
        <dbReference type="ARBA" id="ARBA00022723"/>
    </source>
</evidence>
<dbReference type="InterPro" id="IPR002694">
    <property type="entry name" value="Znf_CHC2"/>
</dbReference>
<dbReference type="SMART" id="SM00493">
    <property type="entry name" value="TOPRIM"/>
    <property type="match status" value="1"/>
</dbReference>
<keyword evidence="3 12" id="KW-0808">Transferase</keyword>
<dbReference type="InterPro" id="IPR030846">
    <property type="entry name" value="DnaG_bac"/>
</dbReference>
<dbReference type="Gene3D" id="3.90.980.10">
    <property type="entry name" value="DNA primase, catalytic core, N-terminal domain"/>
    <property type="match status" value="1"/>
</dbReference>
<protein>
    <recommendedName>
        <fullName evidence="12 13">DNA primase</fullName>
        <ecNumber evidence="12">2.7.7.101</ecNumber>
    </recommendedName>
</protein>
<evidence type="ECO:0000256" key="7">
    <source>
        <dbReference type="ARBA" id="ARBA00022771"/>
    </source>
</evidence>
<dbReference type="EMBL" id="BAAFSF010000001">
    <property type="protein sequence ID" value="GAB1251137.1"/>
    <property type="molecule type" value="Genomic_DNA"/>
</dbReference>
<gene>
    <name evidence="12 16" type="primary">dnaG</name>
    <name evidence="16" type="ORF">Tsumi_02410</name>
</gene>
<dbReference type="InterPro" id="IPR034151">
    <property type="entry name" value="TOPRIM_DnaG_bac"/>
</dbReference>
<dbReference type="PANTHER" id="PTHR30313">
    <property type="entry name" value="DNA PRIMASE"/>
    <property type="match status" value="1"/>
</dbReference>
<comment type="subunit">
    <text evidence="12">Monomer. Interacts with DnaB.</text>
</comment>
<keyword evidence="1 12" id="KW-0240">DNA-directed RNA polymerase</keyword>
<keyword evidence="6 12" id="KW-0479">Metal-binding</keyword>
<keyword evidence="5 12" id="KW-0235">DNA replication</keyword>
<feature type="compositionally biased region" description="Polar residues" evidence="14">
    <location>
        <begin position="440"/>
        <end position="466"/>
    </location>
</feature>
<evidence type="ECO:0000256" key="1">
    <source>
        <dbReference type="ARBA" id="ARBA00022478"/>
    </source>
</evidence>